<dbReference type="EMBL" id="JACIEB010000002">
    <property type="protein sequence ID" value="MBB3981748.1"/>
    <property type="molecule type" value="Genomic_DNA"/>
</dbReference>
<feature type="transmembrane region" description="Helical" evidence="1">
    <location>
        <begin position="175"/>
        <end position="192"/>
    </location>
</feature>
<gene>
    <name evidence="3" type="ORF">GGR44_001395</name>
</gene>
<keyword evidence="1" id="KW-1133">Transmembrane helix</keyword>
<feature type="transmembrane region" description="Helical" evidence="1">
    <location>
        <begin position="281"/>
        <end position="302"/>
    </location>
</feature>
<keyword evidence="1" id="KW-0812">Transmembrane</keyword>
<dbReference type="Proteomes" id="UP000552757">
    <property type="component" value="Unassembled WGS sequence"/>
</dbReference>
<evidence type="ECO:0000259" key="2">
    <source>
        <dbReference type="Pfam" id="PF01757"/>
    </source>
</evidence>
<reference evidence="3 4" key="1">
    <citation type="submission" date="2020-08" db="EMBL/GenBank/DDBJ databases">
        <title>Genomic Encyclopedia of Type Strains, Phase IV (KMG-IV): sequencing the most valuable type-strain genomes for metagenomic binning, comparative biology and taxonomic classification.</title>
        <authorList>
            <person name="Goeker M."/>
        </authorList>
    </citation>
    <scope>NUCLEOTIDE SEQUENCE [LARGE SCALE GENOMIC DNA]</scope>
    <source>
        <strain evidence="3 4">DSM 29348</strain>
    </source>
</reference>
<sequence>MSERGRDERLIWVDAVRGVGIVAVVAAHVWTRGAMRDAIYSFHMPLFFILSGYLSAPRPPVVFARRHIPAMMRPYALFLLAVLAGDYCAEAAKGGRAIFHDWPADIAPVLIGGSELRGPFTIFWFVPCLLFARIAFNAALARWPDVRGRAWAVAAPVALALAYGLGAIIDWSPLGLLSSPMAFALLWAGALFRRMGWHPVIAALLIPLSLCGLFLFPTINMKAGDYGWPILSIIGAVATCVLLMRACERLGHRAAWLVPLGQAAMVIMYLHVAIIHHLTPYMGKGALFAVALALPFAIDRLIRRSPLASRWLL</sequence>
<feature type="transmembrane region" description="Helical" evidence="1">
    <location>
        <begin position="12"/>
        <end position="31"/>
    </location>
</feature>
<organism evidence="3 4">
    <name type="scientific">Sphingobium fontiphilum</name>
    <dbReference type="NCBI Taxonomy" id="944425"/>
    <lineage>
        <taxon>Bacteria</taxon>
        <taxon>Pseudomonadati</taxon>
        <taxon>Pseudomonadota</taxon>
        <taxon>Alphaproteobacteria</taxon>
        <taxon>Sphingomonadales</taxon>
        <taxon>Sphingomonadaceae</taxon>
        <taxon>Sphingobium</taxon>
    </lineage>
</organism>
<comment type="caution">
    <text evidence="3">The sequence shown here is derived from an EMBL/GenBank/DDBJ whole genome shotgun (WGS) entry which is preliminary data.</text>
</comment>
<protein>
    <submittedName>
        <fullName evidence="3">Fucose 4-O-acetylase-like acetyltransferase</fullName>
    </submittedName>
</protein>
<dbReference type="InterPro" id="IPR052734">
    <property type="entry name" value="Nod_factor_acetyltransferase"/>
</dbReference>
<keyword evidence="3" id="KW-0808">Transferase</keyword>
<dbReference type="Pfam" id="PF01757">
    <property type="entry name" value="Acyl_transf_3"/>
    <property type="match status" value="1"/>
</dbReference>
<feature type="transmembrane region" description="Helical" evidence="1">
    <location>
        <begin position="256"/>
        <end position="275"/>
    </location>
</feature>
<dbReference type="PANTHER" id="PTHR37312:SF1">
    <property type="entry name" value="MEMBRANE-BOUND ACYLTRANSFERASE YKRP-RELATED"/>
    <property type="match status" value="1"/>
</dbReference>
<dbReference type="RefSeq" id="WP_183954804.1">
    <property type="nucleotide sequence ID" value="NZ_JACIEB010000002.1"/>
</dbReference>
<feature type="domain" description="Acyltransferase 3" evidence="2">
    <location>
        <begin position="11"/>
        <end position="288"/>
    </location>
</feature>
<dbReference type="GO" id="GO:0016747">
    <property type="term" value="F:acyltransferase activity, transferring groups other than amino-acyl groups"/>
    <property type="evidence" value="ECO:0007669"/>
    <property type="project" value="InterPro"/>
</dbReference>
<evidence type="ECO:0000256" key="1">
    <source>
        <dbReference type="SAM" id="Phobius"/>
    </source>
</evidence>
<accession>A0A7W6DKY1</accession>
<feature type="transmembrane region" description="Helical" evidence="1">
    <location>
        <begin position="122"/>
        <end position="143"/>
    </location>
</feature>
<feature type="transmembrane region" description="Helical" evidence="1">
    <location>
        <begin position="150"/>
        <end position="169"/>
    </location>
</feature>
<dbReference type="AlphaFoldDB" id="A0A7W6DKY1"/>
<dbReference type="PANTHER" id="PTHR37312">
    <property type="entry name" value="MEMBRANE-BOUND ACYLTRANSFERASE YKRP-RELATED"/>
    <property type="match status" value="1"/>
</dbReference>
<keyword evidence="4" id="KW-1185">Reference proteome</keyword>
<name>A0A7W6DKY1_9SPHN</name>
<feature type="transmembrane region" description="Helical" evidence="1">
    <location>
        <begin position="37"/>
        <end position="54"/>
    </location>
</feature>
<feature type="transmembrane region" description="Helical" evidence="1">
    <location>
        <begin position="226"/>
        <end position="244"/>
    </location>
</feature>
<feature type="transmembrane region" description="Helical" evidence="1">
    <location>
        <begin position="199"/>
        <end position="220"/>
    </location>
</feature>
<evidence type="ECO:0000313" key="4">
    <source>
        <dbReference type="Proteomes" id="UP000552757"/>
    </source>
</evidence>
<evidence type="ECO:0000313" key="3">
    <source>
        <dbReference type="EMBL" id="MBB3981748.1"/>
    </source>
</evidence>
<dbReference type="InterPro" id="IPR002656">
    <property type="entry name" value="Acyl_transf_3_dom"/>
</dbReference>
<proteinExistence type="predicted"/>
<keyword evidence="1" id="KW-0472">Membrane</keyword>